<keyword evidence="8" id="KW-0411">Iron-sulfur</keyword>
<evidence type="ECO:0000313" key="12">
    <source>
        <dbReference type="EMBL" id="AYF03175.1"/>
    </source>
</evidence>
<evidence type="ECO:0000256" key="3">
    <source>
        <dbReference type="ARBA" id="ARBA00022714"/>
    </source>
</evidence>
<dbReference type="InterPro" id="IPR006058">
    <property type="entry name" value="2Fe2S_fd_BS"/>
</dbReference>
<dbReference type="Pfam" id="PF00175">
    <property type="entry name" value="NAD_binding_1"/>
    <property type="match status" value="1"/>
</dbReference>
<gene>
    <name evidence="12" type="ORF">PY32053_03618</name>
</gene>
<dbReference type="PROSITE" id="PS00197">
    <property type="entry name" value="2FE2S_FER_1"/>
    <property type="match status" value="1"/>
</dbReference>
<dbReference type="InterPro" id="IPR039261">
    <property type="entry name" value="FNR_nucleotide-bd"/>
</dbReference>
<evidence type="ECO:0000256" key="8">
    <source>
        <dbReference type="ARBA" id="ARBA00023014"/>
    </source>
</evidence>
<accession>A0A386UQX4</accession>
<dbReference type="Proteomes" id="UP000272010">
    <property type="component" value="Plasmid pYEE1"/>
</dbReference>
<keyword evidence="5" id="KW-0274">FAD</keyword>
<keyword evidence="7" id="KW-0408">Iron</keyword>
<dbReference type="GO" id="GO:0051537">
    <property type="term" value="F:2 iron, 2 sulfur cluster binding"/>
    <property type="evidence" value="ECO:0007669"/>
    <property type="project" value="UniProtKB-KW"/>
</dbReference>
<dbReference type="RefSeq" id="WP_120443802.1">
    <property type="nucleotide sequence ID" value="NZ_CP031079.1"/>
</dbReference>
<keyword evidence="2" id="KW-0285">Flavoprotein</keyword>
<protein>
    <recommendedName>
        <fullName evidence="14">Hybrid-cluster NAD(P)-dependent oxidoreductase</fullName>
    </recommendedName>
</protein>
<keyword evidence="4" id="KW-0479">Metal-binding</keyword>
<dbReference type="SUPFAM" id="SSF63380">
    <property type="entry name" value="Riboflavin synthase domain-like"/>
    <property type="match status" value="1"/>
</dbReference>
<geneLocation type="plasmid" evidence="13">
    <name>pyee1</name>
</geneLocation>
<feature type="domain" description="FAD-binding FR-type" evidence="11">
    <location>
        <begin position="7"/>
        <end position="106"/>
    </location>
</feature>
<evidence type="ECO:0000256" key="2">
    <source>
        <dbReference type="ARBA" id="ARBA00022630"/>
    </source>
</evidence>
<dbReference type="PROSITE" id="PS51085">
    <property type="entry name" value="2FE2S_FER_2"/>
    <property type="match status" value="1"/>
</dbReference>
<dbReference type="GO" id="GO:0016491">
    <property type="term" value="F:oxidoreductase activity"/>
    <property type="evidence" value="ECO:0007669"/>
    <property type="project" value="UniProtKB-KW"/>
</dbReference>
<name>A0A386UQX4_9RHOB</name>
<dbReference type="Pfam" id="PF00111">
    <property type="entry name" value="Fer2"/>
    <property type="match status" value="1"/>
</dbReference>
<dbReference type="Pfam" id="PF00970">
    <property type="entry name" value="FAD_binding_6"/>
    <property type="match status" value="1"/>
</dbReference>
<dbReference type="SUPFAM" id="SSF54292">
    <property type="entry name" value="2Fe-2S ferredoxin-like"/>
    <property type="match status" value="1"/>
</dbReference>
<evidence type="ECO:0000256" key="9">
    <source>
        <dbReference type="ARBA" id="ARBA00061434"/>
    </source>
</evidence>
<dbReference type="InterPro" id="IPR001433">
    <property type="entry name" value="OxRdtase_FAD/NAD-bd"/>
</dbReference>
<comment type="similarity">
    <text evidence="9">In the N-terminal section; belongs to the FAD-binding oxidoreductase type 6 family.</text>
</comment>
<evidence type="ECO:0000313" key="13">
    <source>
        <dbReference type="Proteomes" id="UP000272010"/>
    </source>
</evidence>
<evidence type="ECO:0000256" key="7">
    <source>
        <dbReference type="ARBA" id="ARBA00023004"/>
    </source>
</evidence>
<dbReference type="InterPro" id="IPR017927">
    <property type="entry name" value="FAD-bd_FR_type"/>
</dbReference>
<dbReference type="InterPro" id="IPR036010">
    <property type="entry name" value="2Fe-2S_ferredoxin-like_sf"/>
</dbReference>
<keyword evidence="6" id="KW-0560">Oxidoreductase</keyword>
<dbReference type="CDD" id="cd06215">
    <property type="entry name" value="FNR_iron_sulfur_binding_1"/>
    <property type="match status" value="1"/>
</dbReference>
<comment type="cofactor">
    <cofactor evidence="1">
        <name>FAD</name>
        <dbReference type="ChEBI" id="CHEBI:57692"/>
    </cofactor>
</comment>
<keyword evidence="3" id="KW-0001">2Fe-2S</keyword>
<dbReference type="InterPro" id="IPR017938">
    <property type="entry name" value="Riboflavin_synthase-like_b-brl"/>
</dbReference>
<dbReference type="InterPro" id="IPR008333">
    <property type="entry name" value="Cbr1-like_FAD-bd_dom"/>
</dbReference>
<proteinExistence type="inferred from homology"/>
<dbReference type="PANTHER" id="PTHR47354:SF6">
    <property type="entry name" value="NADH OXIDOREDUCTASE HCR"/>
    <property type="match status" value="1"/>
</dbReference>
<sequence>MTMPGDAGLLDLTCVGVADETPTIRSFRLRGAAPVDYVPGQALVLNVPLPGGAVWRTFTISGGADGALQLTIKAQGDAGATRWLHANLTSGVTIQARSPRGHFTLGLRSRDRLAFVSGGSGATPMIAMLRHLADTEPLADVAWFHAARAPAEVLFAAELAELQARMPNLSVAVSVSRPAPGWFGYRGRISRTLLAAALPDLGRREVFCCGPRGFMTEARLIHAAEGGDKARFHTESFGGAPVVPAAPDPVPAGGAAFAMTVAGRDVAIRPDESVLQASLRHGVIIPCGCGEGMCGTCMVKLVSGQVAMAANGGITPEEQAQGYILACSSRALSDIAVALA</sequence>
<dbReference type="PANTHER" id="PTHR47354">
    <property type="entry name" value="NADH OXIDOREDUCTASE HCR"/>
    <property type="match status" value="1"/>
</dbReference>
<dbReference type="GO" id="GO:0046872">
    <property type="term" value="F:metal ion binding"/>
    <property type="evidence" value="ECO:0007669"/>
    <property type="project" value="UniProtKB-KW"/>
</dbReference>
<dbReference type="CDD" id="cd00207">
    <property type="entry name" value="fer2"/>
    <property type="match status" value="1"/>
</dbReference>
<dbReference type="InterPro" id="IPR050415">
    <property type="entry name" value="MRET"/>
</dbReference>
<dbReference type="Gene3D" id="3.40.50.80">
    <property type="entry name" value="Nucleotide-binding domain of ferredoxin-NADP reductase (FNR) module"/>
    <property type="match status" value="1"/>
</dbReference>
<dbReference type="Gene3D" id="2.40.30.10">
    <property type="entry name" value="Translation factors"/>
    <property type="match status" value="1"/>
</dbReference>
<evidence type="ECO:0008006" key="14">
    <source>
        <dbReference type="Google" id="ProtNLM"/>
    </source>
</evidence>
<evidence type="ECO:0000259" key="11">
    <source>
        <dbReference type="PROSITE" id="PS51384"/>
    </source>
</evidence>
<dbReference type="InterPro" id="IPR012675">
    <property type="entry name" value="Beta-grasp_dom_sf"/>
</dbReference>
<evidence type="ECO:0000256" key="6">
    <source>
        <dbReference type="ARBA" id="ARBA00023002"/>
    </source>
</evidence>
<dbReference type="PROSITE" id="PS51384">
    <property type="entry name" value="FAD_FR"/>
    <property type="match status" value="1"/>
</dbReference>
<dbReference type="InterPro" id="IPR001041">
    <property type="entry name" value="2Fe-2S_ferredoxin-type"/>
</dbReference>
<dbReference type="Gene3D" id="3.10.20.30">
    <property type="match status" value="1"/>
</dbReference>
<evidence type="ECO:0000259" key="10">
    <source>
        <dbReference type="PROSITE" id="PS51085"/>
    </source>
</evidence>
<organism evidence="12 13">
    <name type="scientific">Paracoccus yeei</name>
    <dbReference type="NCBI Taxonomy" id="147645"/>
    <lineage>
        <taxon>Bacteria</taxon>
        <taxon>Pseudomonadati</taxon>
        <taxon>Pseudomonadota</taxon>
        <taxon>Alphaproteobacteria</taxon>
        <taxon>Rhodobacterales</taxon>
        <taxon>Paracoccaceae</taxon>
        <taxon>Paracoccus</taxon>
    </lineage>
</organism>
<keyword evidence="12" id="KW-0614">Plasmid</keyword>
<dbReference type="PRINTS" id="PR00409">
    <property type="entry name" value="PHDIOXRDTASE"/>
</dbReference>
<feature type="domain" description="2Fe-2S ferredoxin-type" evidence="10">
    <location>
        <begin position="255"/>
        <end position="340"/>
    </location>
</feature>
<dbReference type="EMBL" id="CP031079">
    <property type="protein sequence ID" value="AYF03175.1"/>
    <property type="molecule type" value="Genomic_DNA"/>
</dbReference>
<dbReference type="AlphaFoldDB" id="A0A386UQX4"/>
<reference evidence="13" key="1">
    <citation type="submission" date="2018-07" db="EMBL/GenBank/DDBJ databases">
        <title>Genome Structure of the Opportunistic Pathogen Paracoccus yeei (Alphaproteobacteria) and Identification of Putative Virulence Factors.</title>
        <authorList>
            <person name="Lasek R."/>
            <person name="Szuplewska M."/>
            <person name="Mitura M."/>
            <person name="Decewicz P."/>
            <person name="Chmielowska C."/>
            <person name="Pawlot A."/>
            <person name="Sentkowska D."/>
            <person name="Czarnecki J."/>
            <person name="Bartosik D."/>
        </authorList>
    </citation>
    <scope>NUCLEOTIDE SEQUENCE [LARGE SCALE GENOMIC DNA]</scope>
    <source>
        <strain evidence="13">CCUG 32053</strain>
        <plasmid evidence="13">pyee1</plasmid>
    </source>
</reference>
<evidence type="ECO:0000256" key="1">
    <source>
        <dbReference type="ARBA" id="ARBA00001974"/>
    </source>
</evidence>
<evidence type="ECO:0000256" key="5">
    <source>
        <dbReference type="ARBA" id="ARBA00022827"/>
    </source>
</evidence>
<evidence type="ECO:0000256" key="4">
    <source>
        <dbReference type="ARBA" id="ARBA00022723"/>
    </source>
</evidence>
<dbReference type="SUPFAM" id="SSF52343">
    <property type="entry name" value="Ferredoxin reductase-like, C-terminal NADP-linked domain"/>
    <property type="match status" value="1"/>
</dbReference>